<dbReference type="Pfam" id="PF09926">
    <property type="entry name" value="DUF2158"/>
    <property type="match status" value="1"/>
</dbReference>
<dbReference type="AlphaFoldDB" id="X1DRW3"/>
<evidence type="ECO:0008006" key="2">
    <source>
        <dbReference type="Google" id="ProtNLM"/>
    </source>
</evidence>
<organism evidence="1">
    <name type="scientific">marine sediment metagenome</name>
    <dbReference type="NCBI Taxonomy" id="412755"/>
    <lineage>
        <taxon>unclassified sequences</taxon>
        <taxon>metagenomes</taxon>
        <taxon>ecological metagenomes</taxon>
    </lineage>
</organism>
<reference evidence="1" key="1">
    <citation type="journal article" date="2014" name="Front. Microbiol.">
        <title>High frequency of phylogenetically diverse reductive dehalogenase-homologous genes in deep subseafloor sedimentary metagenomes.</title>
        <authorList>
            <person name="Kawai M."/>
            <person name="Futagami T."/>
            <person name="Toyoda A."/>
            <person name="Takaki Y."/>
            <person name="Nishi S."/>
            <person name="Hori S."/>
            <person name="Arai W."/>
            <person name="Tsubouchi T."/>
            <person name="Morono Y."/>
            <person name="Uchiyama I."/>
            <person name="Ito T."/>
            <person name="Fujiyama A."/>
            <person name="Inagaki F."/>
            <person name="Takami H."/>
        </authorList>
    </citation>
    <scope>NUCLEOTIDE SEQUENCE</scope>
    <source>
        <strain evidence="1">Expedition CK06-06</strain>
    </source>
</reference>
<sequence length="81" mass="9251">MRFTLGDVVKLKSGGPEMTVSKPGRGVLVRGVNVEGVEGRESVWVFCKWFEKGKPRTASFNPEDLEFYKPEQEQKRELGYK</sequence>
<name>X1DRW3_9ZZZZ</name>
<dbReference type="EMBL" id="BARU01002060">
    <property type="protein sequence ID" value="GAH23756.1"/>
    <property type="molecule type" value="Genomic_DNA"/>
</dbReference>
<proteinExistence type="predicted"/>
<gene>
    <name evidence="1" type="ORF">S03H2_05037</name>
</gene>
<accession>X1DRW3</accession>
<protein>
    <recommendedName>
        <fullName evidence="2">DUF2158 domain-containing protein</fullName>
    </recommendedName>
</protein>
<comment type="caution">
    <text evidence="1">The sequence shown here is derived from an EMBL/GenBank/DDBJ whole genome shotgun (WGS) entry which is preliminary data.</text>
</comment>
<dbReference type="InterPro" id="IPR019226">
    <property type="entry name" value="DUF2158"/>
</dbReference>
<evidence type="ECO:0000313" key="1">
    <source>
        <dbReference type="EMBL" id="GAH23756.1"/>
    </source>
</evidence>